<dbReference type="Gene3D" id="3.20.20.140">
    <property type="entry name" value="Metal-dependent hydrolases"/>
    <property type="match status" value="1"/>
</dbReference>
<feature type="binding site" evidence="3">
    <location>
        <position position="204"/>
    </location>
    <ligand>
        <name>a divalent metal cation</name>
        <dbReference type="ChEBI" id="CHEBI:60240"/>
        <label>1</label>
    </ligand>
</feature>
<dbReference type="Pfam" id="PF01026">
    <property type="entry name" value="TatD_DNase"/>
    <property type="match status" value="1"/>
</dbReference>
<feature type="binding site" evidence="3">
    <location>
        <position position="135"/>
    </location>
    <ligand>
        <name>a divalent metal cation</name>
        <dbReference type="ChEBI" id="CHEBI:60240"/>
        <label>2</label>
    </ligand>
</feature>
<sequence length="252" mass="28734">MTYEVIDSHCHLDFPKFNKDREETIERARAHGVAEMINSGIDYKTNKNSLDLARKYDFIYATLGLSPQMVPDANNERIDQILSQIERNIGKAAGIGEAGLDFYYCKDNAGRKKQEEVFSQVIELADRYNKTLVIHGRDGEELALEMCRDLDRVVFHCYGGSLETMRKIVDAGHYVSVPTLVCFSDQHREIARNLPLENMLIETDSPYLSPRKGRNEPLFVRDSVPVIAQLKEAEETDIAMATVQNTRRAFEL</sequence>
<feature type="binding site" evidence="3">
    <location>
        <position position="9"/>
    </location>
    <ligand>
        <name>a divalent metal cation</name>
        <dbReference type="ChEBI" id="CHEBI:60240"/>
        <label>1</label>
    </ligand>
</feature>
<evidence type="ECO:0000256" key="1">
    <source>
        <dbReference type="ARBA" id="ARBA00022723"/>
    </source>
</evidence>
<dbReference type="InterPro" id="IPR015991">
    <property type="entry name" value="TatD/YcfH-like"/>
</dbReference>
<dbReference type="InterPro" id="IPR032466">
    <property type="entry name" value="Metal_Hydrolase"/>
</dbReference>
<evidence type="ECO:0000313" key="5">
    <source>
        <dbReference type="Proteomes" id="UP000509594"/>
    </source>
</evidence>
<dbReference type="FunFam" id="3.20.20.140:FF:000005">
    <property type="entry name" value="TatD family hydrolase"/>
    <property type="match status" value="1"/>
</dbReference>
<protein>
    <submittedName>
        <fullName evidence="4">TatD family hydrolase</fullName>
    </submittedName>
</protein>
<dbReference type="PANTHER" id="PTHR46124">
    <property type="entry name" value="D-AMINOACYL-TRNA DEACYLASE"/>
    <property type="match status" value="1"/>
</dbReference>
<dbReference type="CDD" id="cd01310">
    <property type="entry name" value="TatD_DNAse"/>
    <property type="match status" value="1"/>
</dbReference>
<dbReference type="Proteomes" id="UP000509594">
    <property type="component" value="Chromosome"/>
</dbReference>
<dbReference type="RefSeq" id="WP_176964079.1">
    <property type="nucleotide sequence ID" value="NZ_CP058215.1"/>
</dbReference>
<name>A0A7D5ECR1_9EURY</name>
<dbReference type="NCBIfam" id="TIGR00010">
    <property type="entry name" value="YchF/TatD family DNA exonuclease"/>
    <property type="match status" value="1"/>
</dbReference>
<dbReference type="GO" id="GO:0016788">
    <property type="term" value="F:hydrolase activity, acting on ester bonds"/>
    <property type="evidence" value="ECO:0007669"/>
    <property type="project" value="InterPro"/>
</dbReference>
<feature type="binding site" evidence="3">
    <location>
        <position position="156"/>
    </location>
    <ligand>
        <name>a divalent metal cation</name>
        <dbReference type="ChEBI" id="CHEBI:60240"/>
        <label>2</label>
    </ligand>
</feature>
<dbReference type="InterPro" id="IPR001130">
    <property type="entry name" value="TatD-like"/>
</dbReference>
<evidence type="ECO:0000256" key="2">
    <source>
        <dbReference type="ARBA" id="ARBA00022801"/>
    </source>
</evidence>
<feature type="binding site" evidence="3">
    <location>
        <position position="97"/>
    </location>
    <ligand>
        <name>a divalent metal cation</name>
        <dbReference type="ChEBI" id="CHEBI:60240"/>
        <label>1</label>
    </ligand>
</feature>
<dbReference type="PANTHER" id="PTHR46124:SF2">
    <property type="entry name" value="D-AMINOACYL-TRNA DEACYLASE"/>
    <property type="match status" value="1"/>
</dbReference>
<dbReference type="KEGG" id="mzi:HWN40_01365"/>
<dbReference type="PROSITE" id="PS01137">
    <property type="entry name" value="TATD_1"/>
    <property type="match status" value="1"/>
</dbReference>
<keyword evidence="1 3" id="KW-0479">Metal-binding</keyword>
<evidence type="ECO:0000256" key="3">
    <source>
        <dbReference type="PIRSR" id="PIRSR005902-1"/>
    </source>
</evidence>
<evidence type="ECO:0000313" key="4">
    <source>
        <dbReference type="EMBL" id="QLC49016.1"/>
    </source>
</evidence>
<proteinExistence type="predicted"/>
<accession>A0A7D5ECR1</accession>
<feature type="binding site" evidence="3">
    <location>
        <position position="11"/>
    </location>
    <ligand>
        <name>a divalent metal cation</name>
        <dbReference type="ChEBI" id="CHEBI:60240"/>
        <label>1</label>
    </ligand>
</feature>
<dbReference type="SUPFAM" id="SSF51556">
    <property type="entry name" value="Metallo-dependent hydrolases"/>
    <property type="match status" value="1"/>
</dbReference>
<dbReference type="AlphaFoldDB" id="A0A7D5ECR1"/>
<organism evidence="4 5">
    <name type="scientific">Methanolobus zinderi</name>
    <dbReference type="NCBI Taxonomy" id="536044"/>
    <lineage>
        <taxon>Archaea</taxon>
        <taxon>Methanobacteriati</taxon>
        <taxon>Methanobacteriota</taxon>
        <taxon>Stenosarchaea group</taxon>
        <taxon>Methanomicrobia</taxon>
        <taxon>Methanosarcinales</taxon>
        <taxon>Methanosarcinaceae</taxon>
        <taxon>Methanolobus</taxon>
    </lineage>
</organism>
<dbReference type="EMBL" id="CP058215">
    <property type="protein sequence ID" value="QLC49016.1"/>
    <property type="molecule type" value="Genomic_DNA"/>
</dbReference>
<dbReference type="GO" id="GO:0004536">
    <property type="term" value="F:DNA nuclease activity"/>
    <property type="evidence" value="ECO:0007669"/>
    <property type="project" value="InterPro"/>
</dbReference>
<gene>
    <name evidence="4" type="ORF">HWN40_01365</name>
</gene>
<dbReference type="InterPro" id="IPR018228">
    <property type="entry name" value="DNase_TatD-rel_CS"/>
</dbReference>
<keyword evidence="5" id="KW-1185">Reference proteome</keyword>
<keyword evidence="2 4" id="KW-0378">Hydrolase</keyword>
<dbReference type="GO" id="GO:0046872">
    <property type="term" value="F:metal ion binding"/>
    <property type="evidence" value="ECO:0007669"/>
    <property type="project" value="UniProtKB-KW"/>
</dbReference>
<dbReference type="PIRSF" id="PIRSF005902">
    <property type="entry name" value="DNase_TatD"/>
    <property type="match status" value="1"/>
</dbReference>
<dbReference type="OrthoDB" id="26412at2157"/>
<dbReference type="GeneID" id="55820282"/>
<reference evidence="4 5" key="1">
    <citation type="submission" date="2020-06" db="EMBL/GenBank/DDBJ databases">
        <title>Methanolobus halotolerans sp. nov., isolated from a saline lake Tus in Siberia.</title>
        <authorList>
            <person name="Shen Y."/>
            <person name="Chen S.-C."/>
            <person name="Lai M.-C."/>
            <person name="Huang H.-H."/>
            <person name="Chiu H.-H."/>
            <person name="Tang S.-L."/>
            <person name="Rogozin D.Y."/>
            <person name="Degermendzhy A.G."/>
        </authorList>
    </citation>
    <scope>NUCLEOTIDE SEQUENCE [LARGE SCALE GENOMIC DNA]</scope>
    <source>
        <strain evidence="4 5">DSM 21339</strain>
    </source>
</reference>